<gene>
    <name evidence="1" type="ORF">BN980_GECA04s01682g</name>
</gene>
<dbReference type="Pfam" id="PF08538">
    <property type="entry name" value="DUF1749"/>
    <property type="match status" value="1"/>
</dbReference>
<dbReference type="OrthoDB" id="10034502at2759"/>
<proteinExistence type="predicted"/>
<sequence length="305" mass="33508">MSSSDEYAPGLWFSTSNAGLDNLLIFIGGLGDGLDTVPYIDPLSHLLAKHGWTLVQIETRSSYSGWGTGSLARDVEDITAAVKYFTDLRKRAGSPYAKVALLGHSTGCQDVMHYLTLDNEFTKVADRPKINGAIIQASVSDREAFLAMEGNTREFWQESLATVSKLLDEDYNGNKDKLVPSHYFSHFFDTPISNYRWKALLAVRGDDDYFSSDLTADDFAKTFGQIAAKGRTDKLLVLYSGSDEFVPKTVDKHALVARFQAATSPSIWSPLSGIVEGATHNINEHSAPGAQEEVITRIRGFLIAL</sequence>
<dbReference type="EMBL" id="CCBN010000004">
    <property type="protein sequence ID" value="CDO52928.1"/>
    <property type="molecule type" value="Genomic_DNA"/>
</dbReference>
<evidence type="ECO:0000313" key="2">
    <source>
        <dbReference type="Proteomes" id="UP000242525"/>
    </source>
</evidence>
<protein>
    <submittedName>
        <fullName evidence="1">Uncharacterized protein</fullName>
    </submittedName>
</protein>
<accession>A0A0J9X701</accession>
<dbReference type="InterPro" id="IPR013744">
    <property type="entry name" value="SidJ"/>
</dbReference>
<dbReference type="AlphaFoldDB" id="A0A0J9X701"/>
<dbReference type="InterPro" id="IPR029058">
    <property type="entry name" value="AB_hydrolase_fold"/>
</dbReference>
<keyword evidence="2" id="KW-1185">Reference proteome</keyword>
<dbReference type="PANTHER" id="PTHR31591:SF1">
    <property type="entry name" value="UPF0613 PROTEIN PB24D3.06C"/>
    <property type="match status" value="1"/>
</dbReference>
<dbReference type="Gene3D" id="3.40.50.1820">
    <property type="entry name" value="alpha/beta hydrolase"/>
    <property type="match status" value="1"/>
</dbReference>
<dbReference type="Proteomes" id="UP000242525">
    <property type="component" value="Unassembled WGS sequence"/>
</dbReference>
<dbReference type="PANTHER" id="PTHR31591">
    <property type="entry name" value="UPF0613 PROTEIN PB24D3.06C"/>
    <property type="match status" value="1"/>
</dbReference>
<organism evidence="1 2">
    <name type="scientific">Geotrichum candidum</name>
    <name type="common">Oospora lactis</name>
    <name type="synonym">Dipodascus geotrichum</name>
    <dbReference type="NCBI Taxonomy" id="1173061"/>
    <lineage>
        <taxon>Eukaryota</taxon>
        <taxon>Fungi</taxon>
        <taxon>Dikarya</taxon>
        <taxon>Ascomycota</taxon>
        <taxon>Saccharomycotina</taxon>
        <taxon>Dipodascomycetes</taxon>
        <taxon>Dipodascales</taxon>
        <taxon>Dipodascaceae</taxon>
        <taxon>Geotrichum</taxon>
    </lineage>
</organism>
<dbReference type="SUPFAM" id="SSF53474">
    <property type="entry name" value="alpha/beta-Hydrolases"/>
    <property type="match status" value="1"/>
</dbReference>
<comment type="caution">
    <text evidence="1">The sequence shown here is derived from an EMBL/GenBank/DDBJ whole genome shotgun (WGS) entry which is preliminary data.</text>
</comment>
<reference evidence="1" key="1">
    <citation type="submission" date="2014-03" db="EMBL/GenBank/DDBJ databases">
        <authorList>
            <person name="Casaregola S."/>
        </authorList>
    </citation>
    <scope>NUCLEOTIDE SEQUENCE [LARGE SCALE GENOMIC DNA]</scope>
    <source>
        <strain evidence="1">CLIB 918</strain>
    </source>
</reference>
<name>A0A0J9X701_GEOCN</name>
<evidence type="ECO:0000313" key="1">
    <source>
        <dbReference type="EMBL" id="CDO52928.1"/>
    </source>
</evidence>